<dbReference type="Pfam" id="PF00667">
    <property type="entry name" value="FAD_binding_1"/>
    <property type="match status" value="1"/>
</dbReference>
<dbReference type="GO" id="GO:0050660">
    <property type="term" value="F:flavin adenine dinucleotide binding"/>
    <property type="evidence" value="ECO:0007669"/>
    <property type="project" value="TreeGrafter"/>
</dbReference>
<dbReference type="GO" id="GO:0010181">
    <property type="term" value="F:FMN binding"/>
    <property type="evidence" value="ECO:0007669"/>
    <property type="project" value="UniProtKB-UniRule"/>
</dbReference>
<evidence type="ECO:0000256" key="16">
    <source>
        <dbReference type="PIRNR" id="PIRNR000209"/>
    </source>
</evidence>
<dbReference type="Pfam" id="PF00258">
    <property type="entry name" value="Flavodoxin_1"/>
    <property type="match status" value="1"/>
</dbReference>
<dbReference type="eggNOG" id="KOG0157">
    <property type="taxonomic scope" value="Eukaryota"/>
</dbReference>
<keyword evidence="11 16" id="KW-0560">Oxidoreductase</keyword>
<dbReference type="InterPro" id="IPR001128">
    <property type="entry name" value="Cyt_P450"/>
</dbReference>
<dbReference type="InterPro" id="IPR017938">
    <property type="entry name" value="Riboflavin_synthase-like_b-brl"/>
</dbReference>
<dbReference type="InterPro" id="IPR017972">
    <property type="entry name" value="Cyt_P450_CS"/>
</dbReference>
<proteinExistence type="inferred from homology"/>
<dbReference type="Gene3D" id="1.20.990.10">
    <property type="entry name" value="NADPH-cytochrome p450 Reductase, Chain A, domain 3"/>
    <property type="match status" value="1"/>
</dbReference>
<dbReference type="SUPFAM" id="SSF52218">
    <property type="entry name" value="Flavoproteins"/>
    <property type="match status" value="1"/>
</dbReference>
<comment type="catalytic activity">
    <reaction evidence="15 16">
        <text>2 oxidized [cytochrome P450] + NADPH = 2 reduced [cytochrome P450] + NADP(+) + H(+)</text>
        <dbReference type="Rhea" id="RHEA:24040"/>
        <dbReference type="Rhea" id="RHEA-COMP:14627"/>
        <dbReference type="Rhea" id="RHEA-COMP:14628"/>
        <dbReference type="ChEBI" id="CHEBI:15378"/>
        <dbReference type="ChEBI" id="CHEBI:55376"/>
        <dbReference type="ChEBI" id="CHEBI:57783"/>
        <dbReference type="ChEBI" id="CHEBI:58349"/>
        <dbReference type="ChEBI" id="CHEBI:60344"/>
        <dbReference type="EC" id="1.6.2.4"/>
    </reaction>
</comment>
<keyword evidence="6 16" id="KW-0288">FMN</keyword>
<dbReference type="InterPro" id="IPR023206">
    <property type="entry name" value="Bifunctional_P450_P450_red"/>
</dbReference>
<sequence length="1113" mass="121268">MPFLSASKNKGSKDEGPDGTVPIPTALGAIPLLGSVPLLDPDTPMASISEMAAKHGEIFRMVIPGRNPQIVCSTQALVNECCDETRFEKTTRGNVLAILREGVQDGIFTANGKDEVWGAAHRILVPAFGPVAIQGMFDDMYDVSAQLALKWARHGPSSQIAATDDLTRMTLDTIALCSMGFRFNSYYHDDLHPFITVMNSWLRQASDRFSRPFPQVMYSIFAPGAEGAWAGNCAALGRTAREVLEARKKNPAERKDLLTAMMEGVDPKTGHKLGEQTIIDNLVTFLIAGHETTSGMLAFAFVELLRSPNAYRKVQEEVDRVVGRERLRLEHIPKLKYISAALKECLRLNPTIPGIGVRPLKEEIIAGKYLVKPSDNLFLVIGNSHLDPVVWGETAKQFIPERMLDENFEPLERKFPNCWKPFGNGMRACIGRAFAWQEAVMAMAILFQNFNFVSHDPNYKLKIKEALTTKPDGFAMRAMLRHGMTPTELEHRLAGGARGVGTTKLTTSPMSQMPTISGVPTPAGAEGMKPMSIYYGSNSGTCEALAHRLAADAAVQGFRAVAIDVLDAANGRLPKTGDHPVVFITASYEGQPPDNAAHFVSWLENLKGDGEMAGVNYAVFGCGHRDWARTFHRVPTLVDTKLAELGGARLAPMGATDAADGNTFLDFETWEFEKFWPALAARYNIQPKDLASALESADVAGSQLTVEVSNPRSTGLRQDVGEAVVTATKLLTAPGAPAKRHVEIQLPSGVSYTAGDYLVVLPLNPTAGVDRAMRRFGLARDAHITIRSGGGHTTLPTGHAVSAHSVLSEYVELAQPATKRGVLALAEAAGADETTKERLLELAGDIYQAEVSARRVSVLDLLERFPSVELPFGAFLALLPPIRVRQYSISSSPLCDGRHATLTYSVVDETAEDGRRHQGIATTYLASLGPGDHVHVAVRPSHAAFHLPADGERTPVVCVAAGSGMAPFRGFVQERAAQLGAGRRLAPMLLFFGCRDPAVDDLYRDELDRWEQLGAVDVRRVYSRAPEANDDEARGLRHVQELLWREAGEVKSLWEAGAKVFVCGGRAAGEAVKHAFFQGVVKGQSEGVELDREEMQEWYETVRSKRYAADVFD</sequence>
<dbReference type="InterPro" id="IPR002401">
    <property type="entry name" value="Cyt_P450_E_grp-I"/>
</dbReference>
<dbReference type="EC" id="1.14.14.1" evidence="16"/>
<keyword evidence="10 16" id="KW-0249">Electron transport</keyword>
<evidence type="ECO:0000256" key="9">
    <source>
        <dbReference type="ARBA" id="ARBA00022857"/>
    </source>
</evidence>
<name>J3P678_GAET3</name>
<protein>
    <recommendedName>
        <fullName evidence="16">Bifunctional cytochrome P450/NADPH--P450 reductase</fullName>
    </recommendedName>
    <domain>
        <recommendedName>
            <fullName evidence="16">Cytochrome P450</fullName>
            <ecNumber evidence="16">1.14.14.1</ecNumber>
        </recommendedName>
    </domain>
    <domain>
        <recommendedName>
            <fullName evidence="16">NADPH--cytochrome P450 reductase</fullName>
            <ecNumber evidence="16">1.6.2.4</ecNumber>
        </recommendedName>
    </domain>
</protein>
<evidence type="ECO:0000256" key="11">
    <source>
        <dbReference type="ARBA" id="ARBA00023002"/>
    </source>
</evidence>
<dbReference type="InterPro" id="IPR029039">
    <property type="entry name" value="Flavoprotein-like_sf"/>
</dbReference>
<keyword evidence="23" id="KW-1185">Reference proteome</keyword>
<dbReference type="Pfam" id="PF00067">
    <property type="entry name" value="p450"/>
    <property type="match status" value="1"/>
</dbReference>
<comment type="cofactor">
    <cofactor evidence="16">
        <name>FAD</name>
        <dbReference type="ChEBI" id="CHEBI:57692"/>
    </cofactor>
    <cofactor evidence="16">
        <name>FMN</name>
        <dbReference type="ChEBI" id="CHEBI:58210"/>
    </cofactor>
</comment>
<dbReference type="Gene3D" id="3.40.50.360">
    <property type="match status" value="1"/>
</dbReference>
<dbReference type="PIRSF" id="PIRSF000209">
    <property type="entry name" value="Bifunctional_P450_P450R"/>
    <property type="match status" value="1"/>
</dbReference>
<reference evidence="22" key="4">
    <citation type="journal article" date="2015" name="G3 (Bethesda)">
        <title>Genome sequences of three phytopathogenic species of the Magnaporthaceae family of fungi.</title>
        <authorList>
            <person name="Okagaki L.H."/>
            <person name="Nunes C.C."/>
            <person name="Sailsbery J."/>
            <person name="Clay B."/>
            <person name="Brown D."/>
            <person name="John T."/>
            <person name="Oh Y."/>
            <person name="Young N."/>
            <person name="Fitzgerald M."/>
            <person name="Haas B.J."/>
            <person name="Zeng Q."/>
            <person name="Young S."/>
            <person name="Adiconis X."/>
            <person name="Fan L."/>
            <person name="Levin J.Z."/>
            <person name="Mitchell T.K."/>
            <person name="Okubara P.A."/>
            <person name="Farman M.L."/>
            <person name="Kohn L.M."/>
            <person name="Birren B."/>
            <person name="Ma L.-J."/>
            <person name="Dean R.A."/>
        </authorList>
    </citation>
    <scope>NUCLEOTIDE SEQUENCE</scope>
    <source>
        <strain evidence="22">R3-111a-1</strain>
    </source>
</reference>
<dbReference type="FunFam" id="1.10.630.10:FF:000040">
    <property type="entry name" value="Bifunctional cytochrome P450/NADPH--P450 reductase"/>
    <property type="match status" value="1"/>
</dbReference>
<dbReference type="PROSITE" id="PS00086">
    <property type="entry name" value="CYTOCHROME_P450"/>
    <property type="match status" value="1"/>
</dbReference>
<evidence type="ECO:0000313" key="23">
    <source>
        <dbReference type="Proteomes" id="UP000006039"/>
    </source>
</evidence>
<evidence type="ECO:0000256" key="14">
    <source>
        <dbReference type="ARBA" id="ARBA00047827"/>
    </source>
</evidence>
<dbReference type="VEuPathDB" id="FungiDB:GGTG_09019"/>
<accession>J3P678</accession>
<dbReference type="SUPFAM" id="SSF52343">
    <property type="entry name" value="Ferredoxin reductase-like, C-terminal NADP-linked domain"/>
    <property type="match status" value="1"/>
</dbReference>
<dbReference type="InterPro" id="IPR023173">
    <property type="entry name" value="NADPH_Cyt_P450_Rdtase_alpha"/>
</dbReference>
<dbReference type="GO" id="GO:0003958">
    <property type="term" value="F:NADPH-hemoprotein reductase activity"/>
    <property type="evidence" value="ECO:0007669"/>
    <property type="project" value="UniProtKB-UniRule"/>
</dbReference>
<keyword evidence="12 16" id="KW-0408">Iron</keyword>
<feature type="domain" description="FAD-binding FR-type" evidence="20">
    <location>
        <begin position="718"/>
        <end position="948"/>
    </location>
</feature>
<dbReference type="GeneID" id="20349477"/>
<dbReference type="PRINTS" id="PR00463">
    <property type="entry name" value="EP450I"/>
</dbReference>
<dbReference type="PROSITE" id="PS51384">
    <property type="entry name" value="FAD_FR"/>
    <property type="match status" value="1"/>
</dbReference>
<dbReference type="Pfam" id="PF00175">
    <property type="entry name" value="NAD_binding_1"/>
    <property type="match status" value="1"/>
</dbReference>
<dbReference type="GO" id="GO:0005829">
    <property type="term" value="C:cytosol"/>
    <property type="evidence" value="ECO:0007669"/>
    <property type="project" value="TreeGrafter"/>
</dbReference>
<feature type="region of interest" description="Disordered" evidence="18">
    <location>
        <begin position="1"/>
        <end position="21"/>
    </location>
</feature>
<dbReference type="GO" id="GO:0005506">
    <property type="term" value="F:iron ion binding"/>
    <property type="evidence" value="ECO:0007669"/>
    <property type="project" value="UniProtKB-UniRule"/>
</dbReference>
<feature type="domain" description="Flavodoxin-like" evidence="19">
    <location>
        <begin position="531"/>
        <end position="675"/>
    </location>
</feature>
<evidence type="ECO:0000256" key="10">
    <source>
        <dbReference type="ARBA" id="ARBA00022982"/>
    </source>
</evidence>
<dbReference type="InterPro" id="IPR039261">
    <property type="entry name" value="FNR_nucleotide-bd"/>
</dbReference>
<dbReference type="EMBL" id="GL385399">
    <property type="protein sequence ID" value="EJT72152.1"/>
    <property type="molecule type" value="Genomic_DNA"/>
</dbReference>
<dbReference type="eggNOG" id="KOG1158">
    <property type="taxonomic scope" value="Eukaryota"/>
</dbReference>
<evidence type="ECO:0000313" key="21">
    <source>
        <dbReference type="EMBL" id="EJT72152.1"/>
    </source>
</evidence>
<evidence type="ECO:0000256" key="4">
    <source>
        <dbReference type="ARBA" id="ARBA00022617"/>
    </source>
</evidence>
<keyword evidence="5 16" id="KW-0285">Flavoprotein</keyword>
<evidence type="ECO:0000259" key="19">
    <source>
        <dbReference type="PROSITE" id="PS50902"/>
    </source>
</evidence>
<evidence type="ECO:0000256" key="17">
    <source>
        <dbReference type="PIRSR" id="PIRSR000209-1"/>
    </source>
</evidence>
<reference evidence="21" key="3">
    <citation type="submission" date="2010-09" db="EMBL/GenBank/DDBJ databases">
        <title>Annotation of Gaeumannomyces graminis var. tritici R3-111a-1.</title>
        <authorList>
            <consortium name="The Broad Institute Genome Sequencing Platform"/>
            <person name="Ma L.-J."/>
            <person name="Dead R."/>
            <person name="Young S.K."/>
            <person name="Zeng Q."/>
            <person name="Gargeya S."/>
            <person name="Fitzgerald M."/>
            <person name="Haas B."/>
            <person name="Abouelleil A."/>
            <person name="Alvarado L."/>
            <person name="Arachchi H.M."/>
            <person name="Berlin A."/>
            <person name="Brown A."/>
            <person name="Chapman S.B."/>
            <person name="Chen Z."/>
            <person name="Dunbar C."/>
            <person name="Freedman E."/>
            <person name="Gearin G."/>
            <person name="Gellesch M."/>
            <person name="Goldberg J."/>
            <person name="Griggs A."/>
            <person name="Gujja S."/>
            <person name="Heiman D."/>
            <person name="Howarth C."/>
            <person name="Larson L."/>
            <person name="Lui A."/>
            <person name="MacDonald P.J.P."/>
            <person name="Mehta T."/>
            <person name="Montmayeur A."/>
            <person name="Murphy C."/>
            <person name="Neiman D."/>
            <person name="Pearson M."/>
            <person name="Priest M."/>
            <person name="Roberts A."/>
            <person name="Saif S."/>
            <person name="Shea T."/>
            <person name="Shenoy N."/>
            <person name="Sisk P."/>
            <person name="Stolte C."/>
            <person name="Sykes S."/>
            <person name="Yandava C."/>
            <person name="Wortman J."/>
            <person name="Nusbaum C."/>
            <person name="Birren B."/>
        </authorList>
    </citation>
    <scope>NUCLEOTIDE SEQUENCE</scope>
    <source>
        <strain evidence="21">R3-111a-1</strain>
    </source>
</reference>
<organism evidence="21">
    <name type="scientific">Gaeumannomyces tritici (strain R3-111a-1)</name>
    <name type="common">Wheat and barley take-all root rot fungus</name>
    <name type="synonym">Gaeumannomyces graminis var. tritici</name>
    <dbReference type="NCBI Taxonomy" id="644352"/>
    <lineage>
        <taxon>Eukaryota</taxon>
        <taxon>Fungi</taxon>
        <taxon>Dikarya</taxon>
        <taxon>Ascomycota</taxon>
        <taxon>Pezizomycotina</taxon>
        <taxon>Sordariomycetes</taxon>
        <taxon>Sordariomycetidae</taxon>
        <taxon>Magnaporthales</taxon>
        <taxon>Magnaporthaceae</taxon>
        <taxon>Gaeumannomyces</taxon>
    </lineage>
</organism>
<evidence type="ECO:0000256" key="6">
    <source>
        <dbReference type="ARBA" id="ARBA00022643"/>
    </source>
</evidence>
<dbReference type="RefSeq" id="XP_009225126.1">
    <property type="nucleotide sequence ID" value="XM_009226862.1"/>
</dbReference>
<dbReference type="PROSITE" id="PS50902">
    <property type="entry name" value="FLAVODOXIN_LIKE"/>
    <property type="match status" value="1"/>
</dbReference>
<keyword evidence="8 16" id="KW-0274">FAD</keyword>
<keyword evidence="3 16" id="KW-0813">Transport</keyword>
<reference evidence="22" key="5">
    <citation type="submission" date="2018-04" db="UniProtKB">
        <authorList>
            <consortium name="EnsemblFungi"/>
        </authorList>
    </citation>
    <scope>IDENTIFICATION</scope>
    <source>
        <strain evidence="22">R3-111a-1</strain>
    </source>
</reference>
<evidence type="ECO:0000259" key="20">
    <source>
        <dbReference type="PROSITE" id="PS51384"/>
    </source>
</evidence>
<evidence type="ECO:0000256" key="1">
    <source>
        <dbReference type="ARBA" id="ARBA00001971"/>
    </source>
</evidence>
<evidence type="ECO:0000256" key="2">
    <source>
        <dbReference type="ARBA" id="ARBA00010018"/>
    </source>
</evidence>
<dbReference type="Gene3D" id="3.40.50.80">
    <property type="entry name" value="Nucleotide-binding domain of ferredoxin-NADP reductase (FNR) module"/>
    <property type="match status" value="1"/>
</dbReference>
<dbReference type="InterPro" id="IPR036396">
    <property type="entry name" value="Cyt_P450_sf"/>
</dbReference>
<gene>
    <name evidence="22" type="primary">20349477</name>
    <name evidence="21" type="ORF">GGTG_09019</name>
</gene>
<keyword evidence="4 16" id="KW-0349">Heme</keyword>
<reference evidence="23" key="1">
    <citation type="submission" date="2010-07" db="EMBL/GenBank/DDBJ databases">
        <title>The genome sequence of Gaeumannomyces graminis var. tritici strain R3-111a-1.</title>
        <authorList>
            <consortium name="The Broad Institute Genome Sequencing Platform"/>
            <person name="Ma L.-J."/>
            <person name="Dead R."/>
            <person name="Young S."/>
            <person name="Zeng Q."/>
            <person name="Koehrsen M."/>
            <person name="Alvarado L."/>
            <person name="Berlin A."/>
            <person name="Chapman S.B."/>
            <person name="Chen Z."/>
            <person name="Freedman E."/>
            <person name="Gellesch M."/>
            <person name="Goldberg J."/>
            <person name="Griggs A."/>
            <person name="Gujja S."/>
            <person name="Heilman E.R."/>
            <person name="Heiman D."/>
            <person name="Hepburn T."/>
            <person name="Howarth C."/>
            <person name="Jen D."/>
            <person name="Larson L."/>
            <person name="Mehta T."/>
            <person name="Neiman D."/>
            <person name="Pearson M."/>
            <person name="Roberts A."/>
            <person name="Saif S."/>
            <person name="Shea T."/>
            <person name="Shenoy N."/>
            <person name="Sisk P."/>
            <person name="Stolte C."/>
            <person name="Sykes S."/>
            <person name="Walk T."/>
            <person name="White J."/>
            <person name="Yandava C."/>
            <person name="Haas B."/>
            <person name="Nusbaum C."/>
            <person name="Birren B."/>
        </authorList>
    </citation>
    <scope>NUCLEOTIDE SEQUENCE [LARGE SCALE GENOMIC DNA]</scope>
    <source>
        <strain evidence="23">R3-111a-1</strain>
    </source>
</reference>
<dbReference type="GO" id="GO:0070330">
    <property type="term" value="F:aromatase activity"/>
    <property type="evidence" value="ECO:0007669"/>
    <property type="project" value="UniProtKB-UniRule"/>
</dbReference>
<dbReference type="InterPro" id="IPR001433">
    <property type="entry name" value="OxRdtase_FAD/NAD-bd"/>
</dbReference>
<evidence type="ECO:0000256" key="8">
    <source>
        <dbReference type="ARBA" id="ARBA00022827"/>
    </source>
</evidence>
<evidence type="ECO:0000256" key="13">
    <source>
        <dbReference type="ARBA" id="ARBA00023033"/>
    </source>
</evidence>
<dbReference type="PANTHER" id="PTHR19384">
    <property type="entry name" value="NITRIC OXIDE SYNTHASE-RELATED"/>
    <property type="match status" value="1"/>
</dbReference>
<dbReference type="GO" id="GO:0020037">
    <property type="term" value="F:heme binding"/>
    <property type="evidence" value="ECO:0007669"/>
    <property type="project" value="UniProtKB-UniRule"/>
</dbReference>
<comment type="similarity">
    <text evidence="2 16">In the N-terminal section; belongs to the cytochrome P450 family.</text>
</comment>
<dbReference type="HOGENOM" id="CLU_001570_7_0_1"/>
<dbReference type="PRINTS" id="PR00385">
    <property type="entry name" value="P450"/>
</dbReference>
<dbReference type="Gene3D" id="1.10.630.10">
    <property type="entry name" value="Cytochrome P450"/>
    <property type="match status" value="1"/>
</dbReference>
<dbReference type="InterPro" id="IPR008254">
    <property type="entry name" value="Flavodoxin/NO_synth"/>
</dbReference>
<dbReference type="Gene3D" id="2.40.30.10">
    <property type="entry name" value="Translation factors"/>
    <property type="match status" value="1"/>
</dbReference>
<feature type="binding site" description="axial binding residue" evidence="17">
    <location>
        <position position="429"/>
    </location>
    <ligand>
        <name>heme</name>
        <dbReference type="ChEBI" id="CHEBI:30413"/>
    </ligand>
    <ligandPart>
        <name>Fe</name>
        <dbReference type="ChEBI" id="CHEBI:18248"/>
    </ligandPart>
</feature>
<evidence type="ECO:0000256" key="12">
    <source>
        <dbReference type="ARBA" id="ARBA00023004"/>
    </source>
</evidence>
<dbReference type="OrthoDB" id="1470350at2759"/>
<evidence type="ECO:0000313" key="22">
    <source>
        <dbReference type="EnsemblFungi" id="EJT72152"/>
    </source>
</evidence>
<keyword evidence="9 16" id="KW-0521">NADP</keyword>
<dbReference type="FunFam" id="2.40.30.10:FF:000198">
    <property type="entry name" value="Bifunctional cytochrome P450/NADPH--P450 reductase"/>
    <property type="match status" value="1"/>
</dbReference>
<evidence type="ECO:0000256" key="18">
    <source>
        <dbReference type="SAM" id="MobiDB-lite"/>
    </source>
</evidence>
<dbReference type="PANTHER" id="PTHR19384:SF127">
    <property type="entry name" value="BIFUNCTIONAL CYTOCHROME P450_NADPH--P450 REDUCTASE"/>
    <property type="match status" value="1"/>
</dbReference>
<dbReference type="EC" id="1.6.2.4" evidence="16"/>
<dbReference type="InterPro" id="IPR003097">
    <property type="entry name" value="CysJ-like_FAD-binding"/>
</dbReference>
<dbReference type="SUPFAM" id="SSF63380">
    <property type="entry name" value="Riboflavin synthase domain-like"/>
    <property type="match status" value="1"/>
</dbReference>
<evidence type="ECO:0000256" key="15">
    <source>
        <dbReference type="ARBA" id="ARBA00049342"/>
    </source>
</evidence>
<keyword evidence="13 16" id="KW-0503">Monooxygenase</keyword>
<dbReference type="AlphaFoldDB" id="J3P678"/>
<dbReference type="EnsemblFungi" id="EJT72152">
    <property type="protein sequence ID" value="EJT72152"/>
    <property type="gene ID" value="GGTG_09019"/>
</dbReference>
<evidence type="ECO:0000256" key="3">
    <source>
        <dbReference type="ARBA" id="ARBA00022448"/>
    </source>
</evidence>
<dbReference type="SUPFAM" id="SSF48264">
    <property type="entry name" value="Cytochrome P450"/>
    <property type="match status" value="1"/>
</dbReference>
<dbReference type="STRING" id="644352.J3P678"/>
<reference evidence="21" key="2">
    <citation type="submission" date="2010-07" db="EMBL/GenBank/DDBJ databases">
        <authorList>
            <consortium name="The Broad Institute Genome Sequencing Platform"/>
            <consortium name="Broad Institute Genome Sequencing Center for Infectious Disease"/>
            <person name="Ma L.-J."/>
            <person name="Dead R."/>
            <person name="Young S."/>
            <person name="Zeng Q."/>
            <person name="Koehrsen M."/>
            <person name="Alvarado L."/>
            <person name="Berlin A."/>
            <person name="Chapman S.B."/>
            <person name="Chen Z."/>
            <person name="Freedman E."/>
            <person name="Gellesch M."/>
            <person name="Goldberg J."/>
            <person name="Griggs A."/>
            <person name="Gujja S."/>
            <person name="Heilman E.R."/>
            <person name="Heiman D."/>
            <person name="Hepburn T."/>
            <person name="Howarth C."/>
            <person name="Jen D."/>
            <person name="Larson L."/>
            <person name="Mehta T."/>
            <person name="Neiman D."/>
            <person name="Pearson M."/>
            <person name="Roberts A."/>
            <person name="Saif S."/>
            <person name="Shea T."/>
            <person name="Shenoy N."/>
            <person name="Sisk P."/>
            <person name="Stolte C."/>
            <person name="Sykes S."/>
            <person name="Walk T."/>
            <person name="White J."/>
            <person name="Yandava C."/>
            <person name="Haas B."/>
            <person name="Nusbaum C."/>
            <person name="Birren B."/>
        </authorList>
    </citation>
    <scope>NUCLEOTIDE SEQUENCE</scope>
    <source>
        <strain evidence="21">R3-111a-1</strain>
    </source>
</reference>
<evidence type="ECO:0000256" key="5">
    <source>
        <dbReference type="ARBA" id="ARBA00022630"/>
    </source>
</evidence>
<dbReference type="CDD" id="cd11068">
    <property type="entry name" value="CYP120A1"/>
    <property type="match status" value="1"/>
</dbReference>
<dbReference type="InterPro" id="IPR017927">
    <property type="entry name" value="FAD-bd_FR_type"/>
</dbReference>
<dbReference type="CDD" id="cd06206">
    <property type="entry name" value="bifunctional_CYPOR"/>
    <property type="match status" value="1"/>
</dbReference>
<evidence type="ECO:0000256" key="7">
    <source>
        <dbReference type="ARBA" id="ARBA00022723"/>
    </source>
</evidence>
<dbReference type="Proteomes" id="UP000006039">
    <property type="component" value="Unassembled WGS sequence"/>
</dbReference>
<keyword evidence="7 16" id="KW-0479">Metal-binding</keyword>
<comment type="cofactor">
    <cofactor evidence="1 16 17">
        <name>heme</name>
        <dbReference type="ChEBI" id="CHEBI:30413"/>
    </cofactor>
</comment>
<comment type="catalytic activity">
    <reaction evidence="14 16">
        <text>an organic molecule + reduced [NADPH--hemoprotein reductase] + O2 = an alcohol + oxidized [NADPH--hemoprotein reductase] + H2O + H(+)</text>
        <dbReference type="Rhea" id="RHEA:17149"/>
        <dbReference type="Rhea" id="RHEA-COMP:11964"/>
        <dbReference type="Rhea" id="RHEA-COMP:11965"/>
        <dbReference type="ChEBI" id="CHEBI:15377"/>
        <dbReference type="ChEBI" id="CHEBI:15378"/>
        <dbReference type="ChEBI" id="CHEBI:15379"/>
        <dbReference type="ChEBI" id="CHEBI:30879"/>
        <dbReference type="ChEBI" id="CHEBI:57618"/>
        <dbReference type="ChEBI" id="CHEBI:58210"/>
        <dbReference type="ChEBI" id="CHEBI:142491"/>
        <dbReference type="EC" id="1.14.14.1"/>
    </reaction>
</comment>